<keyword evidence="9" id="KW-0175">Coiled coil</keyword>
<dbReference type="InterPro" id="IPR036837">
    <property type="entry name" value="Cation_efflux_CTD_sf"/>
</dbReference>
<feature type="compositionally biased region" description="Polar residues" evidence="10">
    <location>
        <begin position="311"/>
        <end position="326"/>
    </location>
</feature>
<evidence type="ECO:0000256" key="3">
    <source>
        <dbReference type="ARBA" id="ARBA00022723"/>
    </source>
</evidence>
<dbReference type="SUPFAM" id="SSF161111">
    <property type="entry name" value="Cation efflux protein transmembrane domain-like"/>
    <property type="match status" value="1"/>
</dbReference>
<feature type="domain" description="Pep3/Vps18 beta-propeller" evidence="13">
    <location>
        <begin position="21"/>
        <end position="394"/>
    </location>
</feature>
<dbReference type="FunFam" id="1.20.1510.10:FF:000005">
    <property type="entry name" value="Putative Cation diffusion facilitator 1"/>
    <property type="match status" value="1"/>
</dbReference>
<feature type="transmembrane region" description="Helical" evidence="11">
    <location>
        <begin position="1388"/>
        <end position="1408"/>
    </location>
</feature>
<feature type="compositionally biased region" description="Polar residues" evidence="10">
    <location>
        <begin position="1150"/>
        <end position="1167"/>
    </location>
</feature>
<accession>A0A3M7BKD6</accession>
<dbReference type="PROSITE" id="PS50236">
    <property type="entry name" value="CHCR"/>
    <property type="match status" value="1"/>
</dbReference>
<dbReference type="GO" id="GO:0030897">
    <property type="term" value="C:HOPS complex"/>
    <property type="evidence" value="ECO:0007669"/>
    <property type="project" value="TreeGrafter"/>
</dbReference>
<dbReference type="PANTHER" id="PTHR23323">
    <property type="entry name" value="VACUOLAR PROTEIN SORTING-ASSOCIATED PROTEIN"/>
    <property type="match status" value="1"/>
</dbReference>
<dbReference type="PANTHER" id="PTHR23323:SF26">
    <property type="entry name" value="VACUOLAR PROTEIN SORTING-ASSOCIATED PROTEIN 18 HOMOLOG"/>
    <property type="match status" value="1"/>
</dbReference>
<dbReference type="GO" id="GO:0098771">
    <property type="term" value="P:inorganic ion homeostasis"/>
    <property type="evidence" value="ECO:0007669"/>
    <property type="project" value="UniProtKB-ARBA"/>
</dbReference>
<dbReference type="Pfam" id="PF01545">
    <property type="entry name" value="Cation_efflux"/>
    <property type="match status" value="1"/>
</dbReference>
<dbReference type="InterPro" id="IPR011044">
    <property type="entry name" value="Quino_amine_DH_bsu"/>
</dbReference>
<feature type="transmembrane region" description="Helical" evidence="11">
    <location>
        <begin position="1251"/>
        <end position="1273"/>
    </location>
</feature>
<dbReference type="GO" id="GO:0048284">
    <property type="term" value="P:organelle fusion"/>
    <property type="evidence" value="ECO:0007669"/>
    <property type="project" value="TreeGrafter"/>
</dbReference>
<sequence length="1539" mass="171812">MSFDPTGGYAATAAHDANELPIFDVQRVQLRFDISADFVAAQVANNVLILALSTGRILRFDLDNAEDIDDIDLPKRPAEIGVIRRLFMDPSASHLIISTTLGENYYLHTQSRQPKALGSLKGVQIESVAWSPSQPTASTREILIGAADGNVYETYIEPTTEFYRRQERYVKSVYNPQDGPVIGIFADVLSSRPETRRVMVATAHKLLHFSGRTGRSGHEGGGSIYLKLFESETPAVHEIDRTGTAHPAMLAISPDAPDASQSPVETDSTERAYAWLCNQGIFHGNLKTSAADPAVLGRQLFRESKLLPQSKLPSTQTSGGRNKAQQPPINSVALTQFHVLALVDGRITATNRLDESLVYNQQVLDHGQGSLGLFVDHQKNTYWLFTSNEILEVVATDEERNVWRILLRQGQYEAAQQYAKTPDQKDAVASTTGDHLINQGRFMEAASVLGKSTKAFEDVALSFIDHGENDALRKYLLVKLGTLPKKAVMQRTMVASWLIELFMAKLNQLDDTISTKADLSADGQSGNAAEMQKLLPQMRKEYQDFVGKYKSDLDRKTVYEIIGSHGREEELLFYANVVDDCDYVISYWVQRERWTEAMTVLKKQTEPGMFYSYSAVLMAHVAVDLVEVLMRQGQLEIKKLIPALLNYNSLVGSSLPLAQNQAIRYLLFCINHTHTTEPAVHNTLISLYASHSTKDESALLGYLETQAQAREQNYDADFALRLCISHKRVQSAVHVYTSMRQYAAAVDLALRYDYVELAAEVADTPGVDNALRKKLWLKVAKKVIQREKGIRSAIDFLKRCELLRIEDLIPFFPDFIVIDDFKEDICTALEEYSRQIEDLKREMDESSSTAQHIKDDIKALDQRPKAPRQNPLGVTFALAIVSGAFDTLELASPDRLHLASSAAADSLPVALPEATMSDAGSQHHDRLHLPDTPSKPHRIVPLKGFLPLVEDTSLSTRGQHLPGLIASSSSPISASKSSSNVAAMKGWQARRRRSSLGDSDAPARRSTESDRPRFQAESPTHLNAQVDAEVQRRLSGVLGWGGGDEADERRMSMAANVLMTPQMRSQRLIGNSNPRYRWERYWRTEEELQHMPKKIRQYYERNNYLIQHYMYIDRLLDSSLPHHLIQEYHSTNPPKGHNFSPSDVPATISEEPTPSQSPQLTGKTPRQGSIDYPALTNGTANGTPNDGIQKVKRTPRDIYRHKESTHDEGNDESTPLLRRTTSQGDEEAQLLLPDIEEEEEEASSSSRIVTVAIWINFVANLVLLIMKIVVAALTSSVSVLASLVDAALDFLSTAIIWTSKYLIENTDQYGYPAGRRRLEPVGVLVFSVIMITAFFQVLLEGVQKLFGADRTIVSLTIPAIVIMASTVVIKFLCWLWCRLVKNSSVQALAQDAMTDVVFNTFSIIFPLVGFYTEIWWLDPLGGVILSLYVILNWSSTSSIHIRNLTGCAATADERNVLLYLTMRFAKTIKQIQGLQAYHSGDKLNVEVDCVLDEGTSLRDSHDLGESLQYVLESVPNVDRAFVHLDYASYNLPSHLQQDS</sequence>
<dbReference type="SUPFAM" id="SSF160240">
    <property type="entry name" value="Cation efflux protein cytoplasmic domain-like"/>
    <property type="match status" value="1"/>
</dbReference>
<feature type="domain" description="Cation efflux protein transmembrane" evidence="12">
    <location>
        <begin position="1253"/>
        <end position="1438"/>
    </location>
</feature>
<dbReference type="InterPro" id="IPR000547">
    <property type="entry name" value="Clathrin_H-chain/VPS_repeat"/>
</dbReference>
<organism evidence="14 15">
    <name type="scientific">Hortaea werneckii</name>
    <name type="common">Black yeast</name>
    <name type="synonym">Cladosporium werneckii</name>
    <dbReference type="NCBI Taxonomy" id="91943"/>
    <lineage>
        <taxon>Eukaryota</taxon>
        <taxon>Fungi</taxon>
        <taxon>Dikarya</taxon>
        <taxon>Ascomycota</taxon>
        <taxon>Pezizomycotina</taxon>
        <taxon>Dothideomycetes</taxon>
        <taxon>Dothideomycetidae</taxon>
        <taxon>Mycosphaerellales</taxon>
        <taxon>Teratosphaeriaceae</taxon>
        <taxon>Hortaea</taxon>
    </lineage>
</organism>
<keyword evidence="2 11" id="KW-0812">Transmembrane</keyword>
<feature type="transmembrane region" description="Helical" evidence="11">
    <location>
        <begin position="1318"/>
        <end position="1339"/>
    </location>
</feature>
<dbReference type="InterPro" id="IPR007810">
    <property type="entry name" value="Pep3/Vps18_beta-prop"/>
</dbReference>
<dbReference type="GO" id="GO:0007032">
    <property type="term" value="P:endosome organization"/>
    <property type="evidence" value="ECO:0007669"/>
    <property type="project" value="TreeGrafter"/>
</dbReference>
<evidence type="ECO:0000256" key="8">
    <source>
        <dbReference type="PROSITE-ProRule" id="PRU01006"/>
    </source>
</evidence>
<dbReference type="EMBL" id="QWIM01000079">
    <property type="protein sequence ID" value="RMY40252.1"/>
    <property type="molecule type" value="Genomic_DNA"/>
</dbReference>
<keyword evidence="6 11" id="KW-1133">Transmembrane helix</keyword>
<feature type="compositionally biased region" description="Low complexity" evidence="10">
    <location>
        <begin position="966"/>
        <end position="983"/>
    </location>
</feature>
<evidence type="ECO:0000313" key="14">
    <source>
        <dbReference type="EMBL" id="RMY40252.1"/>
    </source>
</evidence>
<feature type="region of interest" description="Disordered" evidence="10">
    <location>
        <begin position="916"/>
        <end position="938"/>
    </location>
</feature>
<evidence type="ECO:0000259" key="13">
    <source>
        <dbReference type="Pfam" id="PF05131"/>
    </source>
</evidence>
<protein>
    <submittedName>
        <fullName evidence="14">Uncharacterized protein</fullName>
    </submittedName>
</protein>
<evidence type="ECO:0000256" key="10">
    <source>
        <dbReference type="SAM" id="MobiDB-lite"/>
    </source>
</evidence>
<dbReference type="GO" id="GO:0008324">
    <property type="term" value="F:monoatomic cation transmembrane transporter activity"/>
    <property type="evidence" value="ECO:0007669"/>
    <property type="project" value="InterPro"/>
</dbReference>
<proteinExistence type="predicted"/>
<evidence type="ECO:0000256" key="2">
    <source>
        <dbReference type="ARBA" id="ARBA00022692"/>
    </source>
</evidence>
<feature type="coiled-coil region" evidence="9">
    <location>
        <begin position="822"/>
        <end position="856"/>
    </location>
</feature>
<reference evidence="14 15" key="1">
    <citation type="journal article" date="2018" name="BMC Genomics">
        <title>Genomic evidence for intraspecific hybridization in a clonal and extremely halotolerant yeast.</title>
        <authorList>
            <person name="Gostincar C."/>
            <person name="Stajich J.E."/>
            <person name="Zupancic J."/>
            <person name="Zalar P."/>
            <person name="Gunde-Cimerman N."/>
        </authorList>
    </citation>
    <scope>NUCLEOTIDE SEQUENCE [LARGE SCALE GENOMIC DNA]</scope>
    <source>
        <strain evidence="14 15">EXF-6651</strain>
    </source>
</reference>
<feature type="region of interest" description="Disordered" evidence="10">
    <location>
        <begin position="1127"/>
        <end position="1226"/>
    </location>
</feature>
<evidence type="ECO:0000313" key="15">
    <source>
        <dbReference type="Proteomes" id="UP000276864"/>
    </source>
</evidence>
<keyword evidence="4" id="KW-0863">Zinc-finger</keyword>
<keyword evidence="7 11" id="KW-0472">Membrane</keyword>
<dbReference type="GO" id="GO:0007033">
    <property type="term" value="P:vacuole organization"/>
    <property type="evidence" value="ECO:0007669"/>
    <property type="project" value="TreeGrafter"/>
</dbReference>
<dbReference type="Gene3D" id="1.20.1510.10">
    <property type="entry name" value="Cation efflux protein transmembrane domain"/>
    <property type="match status" value="1"/>
</dbReference>
<dbReference type="InterPro" id="IPR058533">
    <property type="entry name" value="Cation_efflux_TM"/>
</dbReference>
<feature type="repeat" description="CHCR" evidence="8">
    <location>
        <begin position="628"/>
        <end position="792"/>
    </location>
</feature>
<evidence type="ECO:0000256" key="11">
    <source>
        <dbReference type="SAM" id="Phobius"/>
    </source>
</evidence>
<dbReference type="InterPro" id="IPR027469">
    <property type="entry name" value="Cation_efflux_TMD_sf"/>
</dbReference>
<evidence type="ECO:0000256" key="9">
    <source>
        <dbReference type="SAM" id="Coils"/>
    </source>
</evidence>
<dbReference type="VEuPathDB" id="FungiDB:BTJ68_11267"/>
<dbReference type="GO" id="GO:0006904">
    <property type="term" value="P:vesicle docking involved in exocytosis"/>
    <property type="evidence" value="ECO:0007669"/>
    <property type="project" value="TreeGrafter"/>
</dbReference>
<dbReference type="SUPFAM" id="SSF50969">
    <property type="entry name" value="YVTN repeat-like/Quinoprotein amine dehydrogenase"/>
    <property type="match status" value="1"/>
</dbReference>
<comment type="caution">
    <text evidence="14">The sequence shown here is derived from an EMBL/GenBank/DDBJ whole genome shotgun (WGS) entry which is preliminary data.</text>
</comment>
<feature type="region of interest" description="Disordered" evidence="10">
    <location>
        <begin position="960"/>
        <end position="1025"/>
    </location>
</feature>
<evidence type="ECO:0000256" key="4">
    <source>
        <dbReference type="ARBA" id="ARBA00022771"/>
    </source>
</evidence>
<dbReference type="FunFam" id="3.30.70.1350:FF:000004">
    <property type="entry name" value="Cation diffusion facilitator 10"/>
    <property type="match status" value="1"/>
</dbReference>
<feature type="compositionally biased region" description="Basic and acidic residues" evidence="10">
    <location>
        <begin position="1194"/>
        <end position="1208"/>
    </location>
</feature>
<dbReference type="GO" id="GO:0030003">
    <property type="term" value="P:intracellular monoatomic cation homeostasis"/>
    <property type="evidence" value="ECO:0007669"/>
    <property type="project" value="UniProtKB-ARBA"/>
</dbReference>
<evidence type="ECO:0000256" key="5">
    <source>
        <dbReference type="ARBA" id="ARBA00022833"/>
    </source>
</evidence>
<dbReference type="GO" id="GO:0006886">
    <property type="term" value="P:intracellular protein transport"/>
    <property type="evidence" value="ECO:0007669"/>
    <property type="project" value="UniProtKB-UniRule"/>
</dbReference>
<dbReference type="Gene3D" id="3.30.70.1350">
    <property type="entry name" value="Cation efflux protein, cytoplasmic domain"/>
    <property type="match status" value="1"/>
</dbReference>
<name>A0A3M7BKD6_HORWE</name>
<feature type="region of interest" description="Disordered" evidence="10">
    <location>
        <begin position="307"/>
        <end position="326"/>
    </location>
</feature>
<evidence type="ECO:0000256" key="6">
    <source>
        <dbReference type="ARBA" id="ARBA00022989"/>
    </source>
</evidence>
<dbReference type="GO" id="GO:0005768">
    <property type="term" value="C:endosome"/>
    <property type="evidence" value="ECO:0007669"/>
    <property type="project" value="TreeGrafter"/>
</dbReference>
<dbReference type="GO" id="GO:0008270">
    <property type="term" value="F:zinc ion binding"/>
    <property type="evidence" value="ECO:0007669"/>
    <property type="project" value="UniProtKB-KW"/>
</dbReference>
<feature type="transmembrane region" description="Helical" evidence="11">
    <location>
        <begin position="1351"/>
        <end position="1376"/>
    </location>
</feature>
<keyword evidence="3" id="KW-0479">Metal-binding</keyword>
<comment type="subcellular location">
    <subcellularLocation>
        <location evidence="1">Membrane</location>
        <topology evidence="1">Multi-pass membrane protein</topology>
    </subcellularLocation>
</comment>
<keyword evidence="5" id="KW-0862">Zinc</keyword>
<evidence type="ECO:0000256" key="1">
    <source>
        <dbReference type="ARBA" id="ARBA00004141"/>
    </source>
</evidence>
<evidence type="ECO:0000259" key="12">
    <source>
        <dbReference type="Pfam" id="PF01545"/>
    </source>
</evidence>
<evidence type="ECO:0000256" key="7">
    <source>
        <dbReference type="ARBA" id="ARBA00023136"/>
    </source>
</evidence>
<dbReference type="Pfam" id="PF05131">
    <property type="entry name" value="Pep3_Vps18"/>
    <property type="match status" value="1"/>
</dbReference>
<gene>
    <name evidence="14" type="ORF">D0866_01384</name>
</gene>
<feature type="compositionally biased region" description="Basic and acidic residues" evidence="10">
    <location>
        <begin position="1001"/>
        <end position="1014"/>
    </location>
</feature>
<feature type="compositionally biased region" description="Polar residues" evidence="10">
    <location>
        <begin position="1176"/>
        <end position="1186"/>
    </location>
</feature>
<dbReference type="GO" id="GO:0030674">
    <property type="term" value="F:protein-macromolecule adaptor activity"/>
    <property type="evidence" value="ECO:0007669"/>
    <property type="project" value="TreeGrafter"/>
</dbReference>
<dbReference type="Proteomes" id="UP000276864">
    <property type="component" value="Unassembled WGS sequence"/>
</dbReference>